<evidence type="ECO:0000313" key="1">
    <source>
        <dbReference type="EMBL" id="DAF89503.1"/>
    </source>
</evidence>
<dbReference type="EMBL" id="BK016011">
    <property type="protein sequence ID" value="DAF89503.1"/>
    <property type="molecule type" value="Genomic_DNA"/>
</dbReference>
<reference evidence="1" key="1">
    <citation type="journal article" date="2021" name="Proc. Natl. Acad. Sci. U.S.A.">
        <title>A Catalog of Tens of Thousands of Viruses from Human Metagenomes Reveals Hidden Associations with Chronic Diseases.</title>
        <authorList>
            <person name="Tisza M.J."/>
            <person name="Buck C.B."/>
        </authorList>
    </citation>
    <scope>NUCLEOTIDE SEQUENCE</scope>
    <source>
        <strain evidence="1">Cty4N14</strain>
    </source>
</reference>
<protein>
    <submittedName>
        <fullName evidence="1">Hydrogenase/urease nickel incorporation protein</fullName>
    </submittedName>
</protein>
<sequence>MSIVRNTREAPYYIDGITKATDPFWKVYCTCGFTFLSCISNGKCPKCGRVEGKRMLGDRTFEEVVAERGQPRPLED</sequence>
<proteinExistence type="predicted"/>
<name>A0A8S5U4W9_9VIRU</name>
<organism evidence="1">
    <name type="scientific">Phage sp. cty4N14</name>
    <dbReference type="NCBI Taxonomy" id="2825799"/>
    <lineage>
        <taxon>Viruses</taxon>
    </lineage>
</organism>
<accession>A0A8S5U4W9</accession>